<dbReference type="PROSITE" id="PS51704">
    <property type="entry name" value="GP_PDE"/>
    <property type="match status" value="1"/>
</dbReference>
<evidence type="ECO:0000256" key="1">
    <source>
        <dbReference type="SAM" id="MobiDB-lite"/>
    </source>
</evidence>
<protein>
    <submittedName>
        <fullName evidence="3">Glycerophosphodiester phosphodiesterase family protein</fullName>
    </submittedName>
</protein>
<dbReference type="Pfam" id="PF03009">
    <property type="entry name" value="GDPD"/>
    <property type="match status" value="1"/>
</dbReference>
<sequence>MRRAPRIRRAAPSRTRPQVVAHRGSSHDTAEHTLAAYVKALDEGAEALECDVRLTADGHLVCVHDRDLRRTASTSGLVSTMNLAELDELDFASWKNPWAEMDDEAPEVDPERGRVLTLRKLLETVADYDRHVEMAIETKHPTRYGGLVERRLVDTLGDFGWDRAGSPARVMSFSLNALTRVKRLAPGLDVVMLIEHAHLWPVLRPMVGDDWIIGPGIEELRDHPGLGRHLVKAAREVHVWTVNTADDLQVCLDLGVGAVISDRPAHMLELLGVSG</sequence>
<keyword evidence="4" id="KW-1185">Reference proteome</keyword>
<feature type="compositionally biased region" description="Basic residues" evidence="1">
    <location>
        <begin position="1"/>
        <end position="11"/>
    </location>
</feature>
<gene>
    <name evidence="3" type="ORF">ACFFJG_10540</name>
</gene>
<evidence type="ECO:0000259" key="2">
    <source>
        <dbReference type="PROSITE" id="PS51704"/>
    </source>
</evidence>
<feature type="region of interest" description="Disordered" evidence="1">
    <location>
        <begin position="1"/>
        <end position="28"/>
    </location>
</feature>
<reference evidence="3 4" key="1">
    <citation type="submission" date="2024-09" db="EMBL/GenBank/DDBJ databases">
        <authorList>
            <person name="Sun Q."/>
            <person name="Mori K."/>
        </authorList>
    </citation>
    <scope>NUCLEOTIDE SEQUENCE [LARGE SCALE GENOMIC DNA]</scope>
    <source>
        <strain evidence="3 4">CCM 8654</strain>
    </source>
</reference>
<comment type="caution">
    <text evidence="3">The sequence shown here is derived from an EMBL/GenBank/DDBJ whole genome shotgun (WGS) entry which is preliminary data.</text>
</comment>
<evidence type="ECO:0000313" key="4">
    <source>
        <dbReference type="Proteomes" id="UP001589698"/>
    </source>
</evidence>
<feature type="domain" description="GP-PDE" evidence="2">
    <location>
        <begin position="17"/>
        <end position="271"/>
    </location>
</feature>
<dbReference type="RefSeq" id="WP_378518650.1">
    <property type="nucleotide sequence ID" value="NZ_CBCSDI010000035.1"/>
</dbReference>
<proteinExistence type="predicted"/>
<dbReference type="Gene3D" id="3.20.20.190">
    <property type="entry name" value="Phosphatidylinositol (PI) phosphodiesterase"/>
    <property type="match status" value="1"/>
</dbReference>
<accession>A0ABV6E1Q6</accession>
<dbReference type="PANTHER" id="PTHR46211:SF13">
    <property type="entry name" value="GLYCEROPHOSPHODIESTER PHOSPHODIESTERASE 1-RELATED"/>
    <property type="match status" value="1"/>
</dbReference>
<evidence type="ECO:0000313" key="3">
    <source>
        <dbReference type="EMBL" id="MFC0222921.1"/>
    </source>
</evidence>
<dbReference type="Proteomes" id="UP001589698">
    <property type="component" value="Unassembled WGS sequence"/>
</dbReference>
<dbReference type="EMBL" id="JBHLXH010000001">
    <property type="protein sequence ID" value="MFC0222921.1"/>
    <property type="molecule type" value="Genomic_DNA"/>
</dbReference>
<dbReference type="InterPro" id="IPR017946">
    <property type="entry name" value="PLC-like_Pdiesterase_TIM-brl"/>
</dbReference>
<name>A0ABV6E1Q6_9ACTN</name>
<dbReference type="InterPro" id="IPR030395">
    <property type="entry name" value="GP_PDE_dom"/>
</dbReference>
<organism evidence="3 4">
    <name type="scientific">Nocardioides zeicaulis</name>
    <dbReference type="NCBI Taxonomy" id="1776857"/>
    <lineage>
        <taxon>Bacteria</taxon>
        <taxon>Bacillati</taxon>
        <taxon>Actinomycetota</taxon>
        <taxon>Actinomycetes</taxon>
        <taxon>Propionibacteriales</taxon>
        <taxon>Nocardioidaceae</taxon>
        <taxon>Nocardioides</taxon>
    </lineage>
</organism>
<dbReference type="SUPFAM" id="SSF51695">
    <property type="entry name" value="PLC-like phosphodiesterases"/>
    <property type="match status" value="1"/>
</dbReference>
<dbReference type="PANTHER" id="PTHR46211">
    <property type="entry name" value="GLYCEROPHOSPHORYL DIESTER PHOSPHODIESTERASE"/>
    <property type="match status" value="1"/>
</dbReference>